<comment type="caution">
    <text evidence="14">The sequence shown here is derived from an EMBL/GenBank/DDBJ whole genome shotgun (WGS) entry which is preliminary data.</text>
</comment>
<evidence type="ECO:0000256" key="10">
    <source>
        <dbReference type="ARBA" id="ARBA00022840"/>
    </source>
</evidence>
<evidence type="ECO:0000313" key="14">
    <source>
        <dbReference type="EMBL" id="MBO8466011.1"/>
    </source>
</evidence>
<evidence type="ECO:0000256" key="7">
    <source>
        <dbReference type="ARBA" id="ARBA00022679"/>
    </source>
</evidence>
<dbReference type="GO" id="GO:0005886">
    <property type="term" value="C:plasma membrane"/>
    <property type="evidence" value="ECO:0007669"/>
    <property type="project" value="TreeGrafter"/>
</dbReference>
<evidence type="ECO:0000256" key="6">
    <source>
        <dbReference type="ARBA" id="ARBA00022556"/>
    </source>
</evidence>
<dbReference type="HAMAP" id="MF_00409">
    <property type="entry name" value="LpxK"/>
    <property type="match status" value="1"/>
</dbReference>
<evidence type="ECO:0000256" key="2">
    <source>
        <dbReference type="ARBA" id="ARBA00004870"/>
    </source>
</evidence>
<accession>A0A9D9I4V2</accession>
<evidence type="ECO:0000256" key="5">
    <source>
        <dbReference type="ARBA" id="ARBA00022516"/>
    </source>
</evidence>
<dbReference type="EMBL" id="JADIME010000089">
    <property type="protein sequence ID" value="MBO8466011.1"/>
    <property type="molecule type" value="Genomic_DNA"/>
</dbReference>
<dbReference type="PANTHER" id="PTHR42724">
    <property type="entry name" value="TETRAACYLDISACCHARIDE 4'-KINASE"/>
    <property type="match status" value="1"/>
</dbReference>
<feature type="binding site" evidence="13">
    <location>
        <begin position="40"/>
        <end position="47"/>
    </location>
    <ligand>
        <name>ATP</name>
        <dbReference type="ChEBI" id="CHEBI:30616"/>
    </ligand>
</feature>
<reference evidence="14" key="2">
    <citation type="journal article" date="2021" name="PeerJ">
        <title>Extensive microbial diversity within the chicken gut microbiome revealed by metagenomics and culture.</title>
        <authorList>
            <person name="Gilroy R."/>
            <person name="Ravi A."/>
            <person name="Getino M."/>
            <person name="Pursley I."/>
            <person name="Horton D.L."/>
            <person name="Alikhan N.F."/>
            <person name="Baker D."/>
            <person name="Gharbi K."/>
            <person name="Hall N."/>
            <person name="Watson M."/>
            <person name="Adriaenssens E.M."/>
            <person name="Foster-Nyarko E."/>
            <person name="Jarju S."/>
            <person name="Secka A."/>
            <person name="Antonio M."/>
            <person name="Oren A."/>
            <person name="Chaudhuri R.R."/>
            <person name="La Ragione R."/>
            <person name="Hildebrand F."/>
            <person name="Pallen M.J."/>
        </authorList>
    </citation>
    <scope>NUCLEOTIDE SEQUENCE</scope>
    <source>
        <strain evidence="14">10037</strain>
    </source>
</reference>
<dbReference type="SUPFAM" id="SSF52540">
    <property type="entry name" value="P-loop containing nucleoside triphosphate hydrolases"/>
    <property type="match status" value="1"/>
</dbReference>
<dbReference type="PANTHER" id="PTHR42724:SF1">
    <property type="entry name" value="TETRAACYLDISACCHARIDE 4'-KINASE, MITOCHONDRIAL-RELATED"/>
    <property type="match status" value="1"/>
</dbReference>
<evidence type="ECO:0000256" key="9">
    <source>
        <dbReference type="ARBA" id="ARBA00022777"/>
    </source>
</evidence>
<evidence type="ECO:0000256" key="12">
    <source>
        <dbReference type="ARBA" id="ARBA00029757"/>
    </source>
</evidence>
<evidence type="ECO:0000256" key="11">
    <source>
        <dbReference type="ARBA" id="ARBA00023098"/>
    </source>
</evidence>
<keyword evidence="5 13" id="KW-0444">Lipid biosynthesis</keyword>
<comment type="similarity">
    <text evidence="13">Belongs to the LpxK family.</text>
</comment>
<evidence type="ECO:0000256" key="3">
    <source>
        <dbReference type="ARBA" id="ARBA00012071"/>
    </source>
</evidence>
<dbReference type="AlphaFoldDB" id="A0A9D9I4V2"/>
<reference evidence="14" key="1">
    <citation type="submission" date="2020-10" db="EMBL/GenBank/DDBJ databases">
        <authorList>
            <person name="Gilroy R."/>
        </authorList>
    </citation>
    <scope>NUCLEOTIDE SEQUENCE</scope>
    <source>
        <strain evidence="14">10037</strain>
    </source>
</reference>
<name>A0A9D9I4V2_9BACT</name>
<dbReference type="GO" id="GO:0005524">
    <property type="term" value="F:ATP binding"/>
    <property type="evidence" value="ECO:0007669"/>
    <property type="project" value="UniProtKB-UniRule"/>
</dbReference>
<keyword evidence="9 13" id="KW-0418">Kinase</keyword>
<dbReference type="InterPro" id="IPR027417">
    <property type="entry name" value="P-loop_NTPase"/>
</dbReference>
<comment type="pathway">
    <text evidence="2 13">Glycolipid biosynthesis; lipid IV(A) biosynthesis; lipid IV(A) from (3R)-3-hydroxytetradecanoyl-[acyl-carrier-protein] and UDP-N-acetyl-alpha-D-glucosamine: step 6/6.</text>
</comment>
<comment type="catalytic activity">
    <reaction evidence="13">
        <text>a lipid A disaccharide + ATP = a lipid IVA + ADP + H(+)</text>
        <dbReference type="Rhea" id="RHEA:67840"/>
        <dbReference type="ChEBI" id="CHEBI:15378"/>
        <dbReference type="ChEBI" id="CHEBI:30616"/>
        <dbReference type="ChEBI" id="CHEBI:176343"/>
        <dbReference type="ChEBI" id="CHEBI:176425"/>
        <dbReference type="ChEBI" id="CHEBI:456216"/>
        <dbReference type="EC" id="2.7.1.130"/>
    </reaction>
</comment>
<dbReference type="GO" id="GO:0009244">
    <property type="term" value="P:lipopolysaccharide core region biosynthetic process"/>
    <property type="evidence" value="ECO:0007669"/>
    <property type="project" value="TreeGrafter"/>
</dbReference>
<organism evidence="14 15">
    <name type="scientific">Candidatus Merdivivens pullistercoris</name>
    <dbReference type="NCBI Taxonomy" id="2840873"/>
    <lineage>
        <taxon>Bacteria</taxon>
        <taxon>Pseudomonadati</taxon>
        <taxon>Bacteroidota</taxon>
        <taxon>Bacteroidia</taxon>
        <taxon>Bacteroidales</taxon>
        <taxon>Muribaculaceae</taxon>
        <taxon>Muribaculaceae incertae sedis</taxon>
        <taxon>Candidatus Merdivivens</taxon>
    </lineage>
</organism>
<dbReference type="GO" id="GO:0009029">
    <property type="term" value="F:lipid-A 4'-kinase activity"/>
    <property type="evidence" value="ECO:0007669"/>
    <property type="project" value="UniProtKB-UniRule"/>
</dbReference>
<dbReference type="InterPro" id="IPR003758">
    <property type="entry name" value="LpxK"/>
</dbReference>
<comment type="function">
    <text evidence="1 13">Transfers the gamma-phosphate of ATP to the 4'-position of a tetraacyldisaccharide 1-phosphate intermediate (termed DS-1-P) to form tetraacyldisaccharide 1,4'-bis-phosphate (lipid IVA).</text>
</comment>
<dbReference type="Pfam" id="PF02606">
    <property type="entry name" value="LpxK"/>
    <property type="match status" value="1"/>
</dbReference>
<keyword evidence="7 13" id="KW-0808">Transferase</keyword>
<keyword evidence="6 13" id="KW-0441">Lipid A biosynthesis</keyword>
<keyword evidence="11 13" id="KW-0443">Lipid metabolism</keyword>
<keyword evidence="10 13" id="KW-0067">ATP-binding</keyword>
<dbReference type="Proteomes" id="UP000823597">
    <property type="component" value="Unassembled WGS sequence"/>
</dbReference>
<keyword evidence="8 13" id="KW-0547">Nucleotide-binding</keyword>
<protein>
    <recommendedName>
        <fullName evidence="4 13">Tetraacyldisaccharide 4'-kinase</fullName>
        <ecNumber evidence="3 13">2.7.1.130</ecNumber>
    </recommendedName>
    <alternativeName>
        <fullName evidence="12 13">Lipid A 4'-kinase</fullName>
    </alternativeName>
</protein>
<evidence type="ECO:0000256" key="8">
    <source>
        <dbReference type="ARBA" id="ARBA00022741"/>
    </source>
</evidence>
<evidence type="ECO:0000256" key="4">
    <source>
        <dbReference type="ARBA" id="ARBA00016436"/>
    </source>
</evidence>
<sequence>MALFISPYALVLRLRHLLYDKGIKKVRTSGTFTISIGNITVGGTGKTPHTEMLIRMLQDDFRTGVLSRGYKRKGKGFAFVTAEGGATLFGDEPVQIKRNFPGTVVAVDKSRLHGIQMMENMQARVRPQVIILDDAFQYRKLRPSVSLLLIDWNRPLNKDRLLPFGRLRDLPSRLKAADSIIITKCPPYINEEERESWIDSAGLRDCGKNIYFTTIEYGTPQAVFPEGDKRYAYSPRAILFSGIANNSSMKQYVAESYRILKTLDFPDHHKYSASDVRSIYSASKANPTALVLTTEKDAQRIMERKDIPDTLKSKLFYLPIKVRFIDPAQEKSFRNMLICKITPFDNMQ</sequence>
<dbReference type="GO" id="GO:0009245">
    <property type="term" value="P:lipid A biosynthetic process"/>
    <property type="evidence" value="ECO:0007669"/>
    <property type="project" value="UniProtKB-UniRule"/>
</dbReference>
<dbReference type="EC" id="2.7.1.130" evidence="3 13"/>
<evidence type="ECO:0000313" key="15">
    <source>
        <dbReference type="Proteomes" id="UP000823597"/>
    </source>
</evidence>
<gene>
    <name evidence="13 14" type="primary">lpxK</name>
    <name evidence="14" type="ORF">IAB93_08480</name>
</gene>
<evidence type="ECO:0000256" key="1">
    <source>
        <dbReference type="ARBA" id="ARBA00002274"/>
    </source>
</evidence>
<evidence type="ECO:0000256" key="13">
    <source>
        <dbReference type="HAMAP-Rule" id="MF_00409"/>
    </source>
</evidence>
<dbReference type="NCBIfam" id="TIGR00682">
    <property type="entry name" value="lpxK"/>
    <property type="match status" value="1"/>
</dbReference>
<proteinExistence type="inferred from homology"/>